<feature type="region of interest" description="Disordered" evidence="1">
    <location>
        <begin position="85"/>
        <end position="117"/>
    </location>
</feature>
<accession>A0A512DD13</accession>
<comment type="caution">
    <text evidence="2">The sequence shown here is derived from an EMBL/GenBank/DDBJ whole genome shotgun (WGS) entry which is preliminary data.</text>
</comment>
<evidence type="ECO:0000256" key="1">
    <source>
        <dbReference type="SAM" id="MobiDB-lite"/>
    </source>
</evidence>
<keyword evidence="3" id="KW-1185">Reference proteome</keyword>
<dbReference type="EMBL" id="BJYY01000013">
    <property type="protein sequence ID" value="GEO34358.1"/>
    <property type="molecule type" value="Genomic_DNA"/>
</dbReference>
<dbReference type="Gene3D" id="1.25.10.10">
    <property type="entry name" value="Leucine-rich Repeat Variant"/>
    <property type="match status" value="1"/>
</dbReference>
<dbReference type="InterPro" id="IPR011989">
    <property type="entry name" value="ARM-like"/>
</dbReference>
<evidence type="ECO:0000313" key="3">
    <source>
        <dbReference type="Proteomes" id="UP000321181"/>
    </source>
</evidence>
<gene>
    <name evidence="2" type="ORF">CAE01nite_20830</name>
</gene>
<proteinExistence type="predicted"/>
<dbReference type="Pfam" id="PF01816">
    <property type="entry name" value="LRV"/>
    <property type="match status" value="1"/>
</dbReference>
<dbReference type="Proteomes" id="UP000321181">
    <property type="component" value="Unassembled WGS sequence"/>
</dbReference>
<protein>
    <submittedName>
        <fullName evidence="2">Uncharacterized protein</fullName>
    </submittedName>
</protein>
<dbReference type="RefSeq" id="WP_186816522.1">
    <property type="nucleotide sequence ID" value="NZ_BAAARM010000003.1"/>
</dbReference>
<evidence type="ECO:0000313" key="2">
    <source>
        <dbReference type="EMBL" id="GEO34358.1"/>
    </source>
</evidence>
<sequence length="117" mass="12060">MALAANPQTPADVLARFAQYAYADGNRAIAVSNPSFPELAFLDLAGRTTIDSRLLRAAAGKGSSKVREAVAANTATPSDVLAALAGDPNPGGGKRLVTKPSTPPEALVELIDRSEDE</sequence>
<dbReference type="InterPro" id="IPR004830">
    <property type="entry name" value="LRR_variant"/>
</dbReference>
<organism evidence="2 3">
    <name type="scientific">Cellulomonas aerilata</name>
    <dbReference type="NCBI Taxonomy" id="515326"/>
    <lineage>
        <taxon>Bacteria</taxon>
        <taxon>Bacillati</taxon>
        <taxon>Actinomycetota</taxon>
        <taxon>Actinomycetes</taxon>
        <taxon>Micrococcales</taxon>
        <taxon>Cellulomonadaceae</taxon>
        <taxon>Cellulomonas</taxon>
    </lineage>
</organism>
<reference evidence="2 3" key="1">
    <citation type="submission" date="2019-07" db="EMBL/GenBank/DDBJ databases">
        <title>Whole genome shotgun sequence of Cellulomonas aerilata NBRC 106308.</title>
        <authorList>
            <person name="Hosoyama A."/>
            <person name="Uohara A."/>
            <person name="Ohji S."/>
            <person name="Ichikawa N."/>
        </authorList>
    </citation>
    <scope>NUCLEOTIDE SEQUENCE [LARGE SCALE GENOMIC DNA]</scope>
    <source>
        <strain evidence="2 3">NBRC 106308</strain>
    </source>
</reference>
<name>A0A512DD13_9CELL</name>
<dbReference type="AlphaFoldDB" id="A0A512DD13"/>